<dbReference type="EMBL" id="CM035429">
    <property type="protein sequence ID" value="KAH7300681.1"/>
    <property type="molecule type" value="Genomic_DNA"/>
</dbReference>
<proteinExistence type="predicted"/>
<protein>
    <submittedName>
        <fullName evidence="2">Uncharacterized protein</fullName>
    </submittedName>
</protein>
<sequence>MTIKMSHFSMYSHMKNLKVFLKMHNTRLETIMSQWLLSQMMLDSKKVAKGHMQPPIHAENGAGNDVQQPINNEEVDAPLDVNPLPENVDHWVRTSTRLRRSMNRYEPLCTLHYVIR</sequence>
<comment type="caution">
    <text evidence="2">The sequence shown here is derived from an EMBL/GenBank/DDBJ whole genome shotgun (WGS) entry which is preliminary data.</text>
</comment>
<evidence type="ECO:0000313" key="2">
    <source>
        <dbReference type="EMBL" id="KAH7300681.1"/>
    </source>
</evidence>
<evidence type="ECO:0000313" key="3">
    <source>
        <dbReference type="Proteomes" id="UP000825935"/>
    </source>
</evidence>
<feature type="region of interest" description="Disordered" evidence="1">
    <location>
        <begin position="50"/>
        <end position="81"/>
    </location>
</feature>
<accession>A0A8T2RXT6</accession>
<dbReference type="AlphaFoldDB" id="A0A8T2RXT6"/>
<dbReference type="Proteomes" id="UP000825935">
    <property type="component" value="Chromosome 24"/>
</dbReference>
<keyword evidence="3" id="KW-1185">Reference proteome</keyword>
<evidence type="ECO:0000256" key="1">
    <source>
        <dbReference type="SAM" id="MobiDB-lite"/>
    </source>
</evidence>
<reference evidence="2" key="1">
    <citation type="submission" date="2021-08" db="EMBL/GenBank/DDBJ databases">
        <title>WGS assembly of Ceratopteris richardii.</title>
        <authorList>
            <person name="Marchant D.B."/>
            <person name="Chen G."/>
            <person name="Jenkins J."/>
            <person name="Shu S."/>
            <person name="Leebens-Mack J."/>
            <person name="Grimwood J."/>
            <person name="Schmutz J."/>
            <person name="Soltis P."/>
            <person name="Soltis D."/>
            <person name="Chen Z.-H."/>
        </authorList>
    </citation>
    <scope>NUCLEOTIDE SEQUENCE</scope>
    <source>
        <strain evidence="2">Whitten #5841</strain>
        <tissue evidence="2">Leaf</tissue>
    </source>
</reference>
<gene>
    <name evidence="2" type="ORF">KP509_24G074300</name>
</gene>
<organism evidence="2 3">
    <name type="scientific">Ceratopteris richardii</name>
    <name type="common">Triangle waterfern</name>
    <dbReference type="NCBI Taxonomy" id="49495"/>
    <lineage>
        <taxon>Eukaryota</taxon>
        <taxon>Viridiplantae</taxon>
        <taxon>Streptophyta</taxon>
        <taxon>Embryophyta</taxon>
        <taxon>Tracheophyta</taxon>
        <taxon>Polypodiopsida</taxon>
        <taxon>Polypodiidae</taxon>
        <taxon>Polypodiales</taxon>
        <taxon>Pteridineae</taxon>
        <taxon>Pteridaceae</taxon>
        <taxon>Parkerioideae</taxon>
        <taxon>Ceratopteris</taxon>
    </lineage>
</organism>
<name>A0A8T2RXT6_CERRI</name>